<dbReference type="GO" id="GO:0050135">
    <property type="term" value="F:NADP+ nucleosidase activity"/>
    <property type="evidence" value="ECO:0007669"/>
    <property type="project" value="InterPro"/>
</dbReference>
<evidence type="ECO:0000313" key="3">
    <source>
        <dbReference type="EMBL" id="GBE86011.1"/>
    </source>
</evidence>
<proteinExistence type="predicted"/>
<keyword evidence="4" id="KW-1185">Reference proteome</keyword>
<keyword evidence="1" id="KW-0732">Signal</keyword>
<organism evidence="3 4">
    <name type="scientific">Sparassis crispa</name>
    <dbReference type="NCBI Taxonomy" id="139825"/>
    <lineage>
        <taxon>Eukaryota</taxon>
        <taxon>Fungi</taxon>
        <taxon>Dikarya</taxon>
        <taxon>Basidiomycota</taxon>
        <taxon>Agaricomycotina</taxon>
        <taxon>Agaricomycetes</taxon>
        <taxon>Polyporales</taxon>
        <taxon>Sparassidaceae</taxon>
        <taxon>Sparassis</taxon>
    </lineage>
</organism>
<dbReference type="RefSeq" id="XP_027616924.1">
    <property type="nucleotide sequence ID" value="XM_027761123.1"/>
</dbReference>
<name>A0A401GUV0_9APHY</name>
<dbReference type="InParanoid" id="A0A401GUV0"/>
<dbReference type="OrthoDB" id="2923349at2759"/>
<protein>
    <recommendedName>
        <fullName evidence="2">TNT domain-containing protein</fullName>
    </recommendedName>
</protein>
<evidence type="ECO:0000256" key="1">
    <source>
        <dbReference type="SAM" id="SignalP"/>
    </source>
</evidence>
<dbReference type="EMBL" id="BFAD01000008">
    <property type="protein sequence ID" value="GBE86011.1"/>
    <property type="molecule type" value="Genomic_DNA"/>
</dbReference>
<accession>A0A401GUV0</accession>
<evidence type="ECO:0000259" key="2">
    <source>
        <dbReference type="Pfam" id="PF14021"/>
    </source>
</evidence>
<feature type="domain" description="TNT" evidence="2">
    <location>
        <begin position="125"/>
        <end position="219"/>
    </location>
</feature>
<evidence type="ECO:0000313" key="4">
    <source>
        <dbReference type="Proteomes" id="UP000287166"/>
    </source>
</evidence>
<sequence length="225" mass="24107">MQLSFMLSVVAGFAAVASGFPMAVPQSLVTRSSKTGCTLSPADYCQGTNNTNPQYLCGDYRLGPVVLPTAIPLGNLMSEYDRLGGLCPGEFLKTWTNASTGAYNYPPLAGFQPDTASAPIEGNQTLSVGTRVDRFGSAYGSYVSPAYAPYIQRALPPSNLDTPAGEPTYPYNYHVYEVLKPFVVLSGPIAPWFGQPGQGTQYGTPMSVGALLNASYLRELTREEY</sequence>
<dbReference type="GeneID" id="38782928"/>
<dbReference type="PANTHER" id="PTHR42059">
    <property type="entry name" value="TNT DOMAIN-CONTAINING PROTEIN"/>
    <property type="match status" value="1"/>
</dbReference>
<reference evidence="3 4" key="1">
    <citation type="journal article" date="2018" name="Sci. Rep.">
        <title>Genome sequence of the cauliflower mushroom Sparassis crispa (Hanabiratake) and its association with beneficial usage.</title>
        <authorList>
            <person name="Kiyama R."/>
            <person name="Furutani Y."/>
            <person name="Kawaguchi K."/>
            <person name="Nakanishi T."/>
        </authorList>
    </citation>
    <scope>NUCLEOTIDE SEQUENCE [LARGE SCALE GENOMIC DNA]</scope>
</reference>
<dbReference type="InterPro" id="IPR053024">
    <property type="entry name" value="Fungal_surface_NADase"/>
</dbReference>
<feature type="signal peptide" evidence="1">
    <location>
        <begin position="1"/>
        <end position="19"/>
    </location>
</feature>
<dbReference type="InterPro" id="IPR025331">
    <property type="entry name" value="TNT"/>
</dbReference>
<gene>
    <name evidence="3" type="ORF">SCP_0805350</name>
</gene>
<dbReference type="Pfam" id="PF14021">
    <property type="entry name" value="TNT"/>
    <property type="match status" value="1"/>
</dbReference>
<dbReference type="Proteomes" id="UP000287166">
    <property type="component" value="Unassembled WGS sequence"/>
</dbReference>
<dbReference type="PANTHER" id="PTHR42059:SF1">
    <property type="entry name" value="TNT DOMAIN-CONTAINING PROTEIN"/>
    <property type="match status" value="1"/>
</dbReference>
<feature type="chain" id="PRO_5019267005" description="TNT domain-containing protein" evidence="1">
    <location>
        <begin position="20"/>
        <end position="225"/>
    </location>
</feature>
<dbReference type="AlphaFoldDB" id="A0A401GUV0"/>
<comment type="caution">
    <text evidence="3">The sequence shown here is derived from an EMBL/GenBank/DDBJ whole genome shotgun (WGS) entry which is preliminary data.</text>
</comment>